<reference evidence="1" key="3">
    <citation type="submission" date="2024-09" db="EMBL/GenBank/DDBJ databases">
        <authorList>
            <person name="Sun Q."/>
            <person name="Mori K."/>
        </authorList>
    </citation>
    <scope>NUCLEOTIDE SEQUENCE</scope>
    <source>
        <strain evidence="1">NBRC 103627</strain>
    </source>
</reference>
<protein>
    <submittedName>
        <fullName evidence="1">Uncharacterized protein</fullName>
    </submittedName>
</protein>
<name>A0ABW2BJP4_9HYPH</name>
<organism evidence="1 3">
    <name type="scientific">Methylobacterium komagatae</name>
    <dbReference type="NCBI Taxonomy" id="374425"/>
    <lineage>
        <taxon>Bacteria</taxon>
        <taxon>Pseudomonadati</taxon>
        <taxon>Pseudomonadota</taxon>
        <taxon>Alphaproteobacteria</taxon>
        <taxon>Hyphomicrobiales</taxon>
        <taxon>Methylobacteriaceae</taxon>
        <taxon>Methylobacterium</taxon>
    </lineage>
</organism>
<evidence type="ECO:0000313" key="3">
    <source>
        <dbReference type="Proteomes" id="UP001596292"/>
    </source>
</evidence>
<dbReference type="Proteomes" id="UP001596292">
    <property type="component" value="Unassembled WGS sequence"/>
</dbReference>
<reference evidence="3" key="2">
    <citation type="journal article" date="2019" name="Int. J. Syst. Evol. Microbiol.">
        <title>The Global Catalogue of Microorganisms (GCM) 10K type strain sequencing project: providing services to taxonomists for standard genome sequencing and annotation.</title>
        <authorList>
            <consortium name="The Broad Institute Genomics Platform"/>
            <consortium name="The Broad Institute Genome Sequencing Center for Infectious Disease"/>
            <person name="Wu L."/>
            <person name="Ma J."/>
        </authorList>
    </citation>
    <scope>NUCLEOTIDE SEQUENCE [LARGE SCALE GENOMIC DNA]</scope>
    <source>
        <strain evidence="3">CCUG 48316</strain>
    </source>
</reference>
<evidence type="ECO:0000313" key="1">
    <source>
        <dbReference type="EMBL" id="MFC6789611.1"/>
    </source>
</evidence>
<dbReference type="RefSeq" id="WP_378968725.1">
    <property type="nucleotide sequence ID" value="NZ_JBHSWN010000001.1"/>
</dbReference>
<keyword evidence="3" id="KW-1185">Reference proteome</keyword>
<comment type="caution">
    <text evidence="1">The sequence shown here is derived from an EMBL/GenBank/DDBJ whole genome shotgun (WGS) entry which is preliminary data.</text>
</comment>
<evidence type="ECO:0000313" key="2">
    <source>
        <dbReference type="EMBL" id="MFC6792218.1"/>
    </source>
</evidence>
<proteinExistence type="predicted"/>
<gene>
    <name evidence="1" type="ORF">ACFQE0_08275</name>
    <name evidence="2" type="ORF">ACFQE0_23205</name>
</gene>
<dbReference type="EMBL" id="JBHSWN010000001">
    <property type="protein sequence ID" value="MFC6792218.1"/>
    <property type="molecule type" value="Genomic_DNA"/>
</dbReference>
<reference evidence="1" key="1">
    <citation type="journal article" date="2014" name="Int. J. Syst. Evol. Microbiol.">
        <title>Complete genome of a new Firmicutes species belonging to the dominant human colonic microbiota ('Ruminococcus bicirculans') reveals two chromosomes and a selective capacity to utilize plant glucans.</title>
        <authorList>
            <consortium name="NISC Comparative Sequencing Program"/>
            <person name="Wegmann U."/>
            <person name="Louis P."/>
            <person name="Goesmann A."/>
            <person name="Henrissat B."/>
            <person name="Duncan S.H."/>
            <person name="Flint H.J."/>
        </authorList>
    </citation>
    <scope>NUCLEOTIDE SEQUENCE</scope>
    <source>
        <strain evidence="1">NBRC 103627</strain>
    </source>
</reference>
<dbReference type="EMBL" id="JBHSWN010000001">
    <property type="protein sequence ID" value="MFC6789611.1"/>
    <property type="molecule type" value="Genomic_DNA"/>
</dbReference>
<accession>A0ABW2BJP4</accession>
<sequence>MLHNTAKFQHEPAAFKGGPRPELLVVALEERLVVEVKTPSLLAHARQRGENGVQLPYREGLPLEGAREALGAGGLTLPRDNPILDFLKDADRKFRGFRSDGQTAGLLVIVWDDHIYEPISTLVNPRSGLLTPNSFAKGEDGAALRFPDVDAVVVVRHLHNFVRAAGDAPLFDRRHGLDFGDDRALPNVLFGGDGGRPIPGEVLTRLRAWPHDDPRLANMAEYKPNDVVLWV</sequence>